<keyword evidence="2" id="KW-0012">Acyltransferase</keyword>
<dbReference type="Proteomes" id="UP001258315">
    <property type="component" value="Unassembled WGS sequence"/>
</dbReference>
<evidence type="ECO:0000313" key="2">
    <source>
        <dbReference type="EMBL" id="MDT3404180.1"/>
    </source>
</evidence>
<dbReference type="PROSITE" id="PS51186">
    <property type="entry name" value="GNAT"/>
    <property type="match status" value="1"/>
</dbReference>
<sequence length="170" mass="19187">MSIILETERLVLRKFNITDAPFILELLNTSTWKQYIGDRGLTSIADAQTYLVKVPLMNYAVNGFGLYMVELRGSGEPIGMCGLLKREYLAHLDIGYALLPQYEGNGYAYEAAAATVEYSFNQLNQQTLAAITNIQNQRSIKLLNKLGFTYDKNIWADGHELMMFIKDAES</sequence>
<keyword evidence="3" id="KW-1185">Reference proteome</keyword>
<dbReference type="InterPro" id="IPR016181">
    <property type="entry name" value="Acyl_CoA_acyltransferase"/>
</dbReference>
<proteinExistence type="predicted"/>
<gene>
    <name evidence="2" type="ORF">QE417_003252</name>
</gene>
<dbReference type="Gene3D" id="3.40.630.30">
    <property type="match status" value="1"/>
</dbReference>
<dbReference type="InterPro" id="IPR051531">
    <property type="entry name" value="N-acetyltransferase"/>
</dbReference>
<evidence type="ECO:0000313" key="3">
    <source>
        <dbReference type="Proteomes" id="UP001258315"/>
    </source>
</evidence>
<dbReference type="EC" id="2.3.1.267" evidence="2"/>
<comment type="caution">
    <text evidence="2">The sequence shown here is derived from an EMBL/GenBank/DDBJ whole genome shotgun (WGS) entry which is preliminary data.</text>
</comment>
<keyword evidence="2" id="KW-0808">Transferase</keyword>
<reference evidence="3" key="1">
    <citation type="submission" date="2023-07" db="EMBL/GenBank/DDBJ databases">
        <title>Functional and genomic diversity of the sorghum phyllosphere microbiome.</title>
        <authorList>
            <person name="Shade A."/>
        </authorList>
    </citation>
    <scope>NUCLEOTIDE SEQUENCE [LARGE SCALE GENOMIC DNA]</scope>
    <source>
        <strain evidence="3">SORGH_AS_0422</strain>
    </source>
</reference>
<name>A0ABU3GZV5_9SPHI</name>
<organism evidence="2 3">
    <name type="scientific">Mucilaginibacter terrae</name>
    <dbReference type="NCBI Taxonomy" id="1955052"/>
    <lineage>
        <taxon>Bacteria</taxon>
        <taxon>Pseudomonadati</taxon>
        <taxon>Bacteroidota</taxon>
        <taxon>Sphingobacteriia</taxon>
        <taxon>Sphingobacteriales</taxon>
        <taxon>Sphingobacteriaceae</taxon>
        <taxon>Mucilaginibacter</taxon>
    </lineage>
</organism>
<protein>
    <submittedName>
        <fullName evidence="2">Ribosomal-protein-alanine N-acetyltransferase</fullName>
        <ecNumber evidence="2">2.3.1.267</ecNumber>
    </submittedName>
</protein>
<feature type="domain" description="N-acetyltransferase" evidence="1">
    <location>
        <begin position="10"/>
        <end position="168"/>
    </location>
</feature>
<dbReference type="PANTHER" id="PTHR43792">
    <property type="entry name" value="GNAT FAMILY, PUTATIVE (AFU_ORTHOLOGUE AFUA_3G00765)-RELATED-RELATED"/>
    <property type="match status" value="1"/>
</dbReference>
<dbReference type="Pfam" id="PF13302">
    <property type="entry name" value="Acetyltransf_3"/>
    <property type="match status" value="1"/>
</dbReference>
<dbReference type="SUPFAM" id="SSF55729">
    <property type="entry name" value="Acyl-CoA N-acyltransferases (Nat)"/>
    <property type="match status" value="1"/>
</dbReference>
<dbReference type="PANTHER" id="PTHR43792:SF1">
    <property type="entry name" value="N-ACETYLTRANSFERASE DOMAIN-CONTAINING PROTEIN"/>
    <property type="match status" value="1"/>
</dbReference>
<dbReference type="InterPro" id="IPR000182">
    <property type="entry name" value="GNAT_dom"/>
</dbReference>
<evidence type="ECO:0000259" key="1">
    <source>
        <dbReference type="PROSITE" id="PS51186"/>
    </source>
</evidence>
<dbReference type="EMBL" id="JAVLVU010000001">
    <property type="protein sequence ID" value="MDT3404180.1"/>
    <property type="molecule type" value="Genomic_DNA"/>
</dbReference>
<dbReference type="GO" id="GO:0008999">
    <property type="term" value="F:protein-N-terminal-alanine acetyltransferase activity"/>
    <property type="evidence" value="ECO:0007669"/>
    <property type="project" value="UniProtKB-EC"/>
</dbReference>
<accession>A0ABU3GZV5</accession>
<dbReference type="RefSeq" id="WP_311951517.1">
    <property type="nucleotide sequence ID" value="NZ_JAVLVU010000001.1"/>
</dbReference>